<evidence type="ECO:0000313" key="2">
    <source>
        <dbReference type="Proteomes" id="UP000223527"/>
    </source>
</evidence>
<accession>A0A2C6ZZ63</accession>
<keyword evidence="2" id="KW-1185">Reference proteome</keyword>
<comment type="caution">
    <text evidence="1">The sequence shown here is derived from an EMBL/GenBank/DDBJ whole genome shotgun (WGS) entry which is preliminary data.</text>
</comment>
<gene>
    <name evidence="1" type="ORF">CR162_20315</name>
</gene>
<dbReference type="OrthoDB" id="9008811at2"/>
<reference evidence="1 2" key="1">
    <citation type="submission" date="2017-10" db="EMBL/GenBank/DDBJ databases">
        <authorList>
            <person name="Banno H."/>
            <person name="Chua N.-H."/>
        </authorList>
    </citation>
    <scope>NUCLEOTIDE SEQUENCE [LARGE SCALE GENOMIC DNA]</scope>
    <source>
        <strain evidence="1 2">YW11</strain>
    </source>
</reference>
<dbReference type="EMBL" id="PDNU01000067">
    <property type="protein sequence ID" value="PHK93108.1"/>
    <property type="molecule type" value="Genomic_DNA"/>
</dbReference>
<dbReference type="Proteomes" id="UP000223527">
    <property type="component" value="Unassembled WGS sequence"/>
</dbReference>
<organism evidence="1 2">
    <name type="scientific">Teichococcus rhizosphaerae</name>
    <dbReference type="NCBI Taxonomy" id="1335062"/>
    <lineage>
        <taxon>Bacteria</taxon>
        <taxon>Pseudomonadati</taxon>
        <taxon>Pseudomonadota</taxon>
        <taxon>Alphaproteobacteria</taxon>
        <taxon>Acetobacterales</taxon>
        <taxon>Roseomonadaceae</taxon>
        <taxon>Roseomonas</taxon>
    </lineage>
</organism>
<proteinExistence type="predicted"/>
<dbReference type="AlphaFoldDB" id="A0A2C6ZZ63"/>
<name>A0A2C6ZZ63_9PROT</name>
<evidence type="ECO:0000313" key="1">
    <source>
        <dbReference type="EMBL" id="PHK93108.1"/>
    </source>
</evidence>
<protein>
    <submittedName>
        <fullName evidence="1">Uncharacterized protein</fullName>
    </submittedName>
</protein>
<sequence>MVANLTADEFIELLEAATERRSWAYVGMPVWAVPYMLVLQRDFPPQRSKDPKRRQFLRRLYFRFWFHYEPMTLDTLWIQPADTVLMRATYDLPDGKRTPSEDDITADPRTFAVSDRLLAEADPAANLPLRLVGKIEAALQRLQTRL</sequence>
<dbReference type="RefSeq" id="WP_099097330.1">
    <property type="nucleotide sequence ID" value="NZ_PDNU01000067.1"/>
</dbReference>